<organism evidence="10 11">
    <name type="scientific">Drechmeria coniospora</name>
    <name type="common">Nematophagous fungus</name>
    <name type="synonym">Meria coniospora</name>
    <dbReference type="NCBI Taxonomy" id="98403"/>
    <lineage>
        <taxon>Eukaryota</taxon>
        <taxon>Fungi</taxon>
        <taxon>Dikarya</taxon>
        <taxon>Ascomycota</taxon>
        <taxon>Pezizomycotina</taxon>
        <taxon>Sordariomycetes</taxon>
        <taxon>Hypocreomycetidae</taxon>
        <taxon>Hypocreales</taxon>
        <taxon>Ophiocordycipitaceae</taxon>
        <taxon>Drechmeria</taxon>
    </lineage>
</organism>
<name>A0A151GJ45_DRECN</name>
<keyword evidence="3 7" id="KW-0349">Heme</keyword>
<evidence type="ECO:0000256" key="6">
    <source>
        <dbReference type="ARBA" id="ARBA00023033"/>
    </source>
</evidence>
<dbReference type="Gene3D" id="1.10.630.10">
    <property type="entry name" value="Cytochrome P450"/>
    <property type="match status" value="1"/>
</dbReference>
<sequence length="540" mass="61647">MALLLRLAGGFGVVLLLLLLLAGLIYYLCLLPPTEPRGIPSIPFWVALLPLVKDVDQQVVFARYIEKPLRTHGAVKIFFASKWNLLLHRPALLADLFKHEDRYQKSGNQKKIPGSVLASFLGDNIISSHGQIWKSYRQIIQPGLQRQFDLDVLLTNADRLCDMLVDSQADKSHNGDGISVQASIQRHTIANFAQVVYEVDLGKTLRSKAAYLDHLQRRIKREIFKPIFMNFPFLDRLGFPSRRRARLLAAHFTDQLVEALERAHPTDVKEPRNLPCSLLAARKTGELTEQQFRDNVTVLFVAGQENPQLAILSTMYLLAKHPEIQERLHDEVVAAGSQVPTHDVLQSMPLLTAILLESLRLLPPIGQLLNRRAAEPLILGNGIFVPQGTYLGYNCYSTNRDPLAWGIDADQFRPRRWGSNAADIQREFRRRRARAEFISFHGGRRACLGERFAMLQMKATLFVLAKRLRWKLDSTWEDKMTPKHQVMPRMRYLPNAYGLFPTLRPEVGDELKVPVAQEQNHTNCWGIKEEYGWFRTIFVA</sequence>
<dbReference type="STRING" id="98403.A0A151GJ45"/>
<feature type="transmembrane region" description="Helical" evidence="9">
    <location>
        <begin position="7"/>
        <end position="28"/>
    </location>
</feature>
<keyword evidence="8" id="KW-0560">Oxidoreductase</keyword>
<dbReference type="PRINTS" id="PR00385">
    <property type="entry name" value="P450"/>
</dbReference>
<reference evidence="10 11" key="1">
    <citation type="journal article" date="2016" name="Sci. Rep.">
        <title>Insights into Adaptations to a Near-Obligate Nematode Endoparasitic Lifestyle from the Finished Genome of Drechmeria coniospora.</title>
        <authorList>
            <person name="Zhang L."/>
            <person name="Zhou Z."/>
            <person name="Guo Q."/>
            <person name="Fokkens L."/>
            <person name="Miskei M."/>
            <person name="Pocsi I."/>
            <person name="Zhang W."/>
            <person name="Chen M."/>
            <person name="Wang L."/>
            <person name="Sun Y."/>
            <person name="Donzelli B.G."/>
            <person name="Gibson D.M."/>
            <person name="Nelson D.R."/>
            <person name="Luo J.G."/>
            <person name="Rep M."/>
            <person name="Liu H."/>
            <person name="Yang S."/>
            <person name="Wang J."/>
            <person name="Krasnoff S.B."/>
            <person name="Xu Y."/>
            <person name="Molnar I."/>
            <person name="Lin M."/>
        </authorList>
    </citation>
    <scope>NUCLEOTIDE SEQUENCE [LARGE SCALE GENOMIC DNA]</scope>
    <source>
        <strain evidence="10 11">ARSEF 6962</strain>
    </source>
</reference>
<dbReference type="PANTHER" id="PTHR24305:SF223">
    <property type="entry name" value="CYTOCHROME P450-DIT2"/>
    <property type="match status" value="1"/>
</dbReference>
<keyword evidence="9" id="KW-1133">Transmembrane helix</keyword>
<dbReference type="PANTHER" id="PTHR24305">
    <property type="entry name" value="CYTOCHROME P450"/>
    <property type="match status" value="1"/>
</dbReference>
<evidence type="ECO:0000256" key="2">
    <source>
        <dbReference type="ARBA" id="ARBA00010617"/>
    </source>
</evidence>
<keyword evidence="11" id="KW-1185">Reference proteome</keyword>
<dbReference type="InterPro" id="IPR050121">
    <property type="entry name" value="Cytochrome_P450_monoxygenase"/>
</dbReference>
<proteinExistence type="inferred from homology"/>
<keyword evidence="5 7" id="KW-0408">Iron</keyword>
<dbReference type="GO" id="GO:0005506">
    <property type="term" value="F:iron ion binding"/>
    <property type="evidence" value="ECO:0007669"/>
    <property type="project" value="InterPro"/>
</dbReference>
<dbReference type="GO" id="GO:0016705">
    <property type="term" value="F:oxidoreductase activity, acting on paired donors, with incorporation or reduction of molecular oxygen"/>
    <property type="evidence" value="ECO:0007669"/>
    <property type="project" value="InterPro"/>
</dbReference>
<dbReference type="InterPro" id="IPR001128">
    <property type="entry name" value="Cyt_P450"/>
</dbReference>
<dbReference type="CDD" id="cd11070">
    <property type="entry name" value="CYP56-like"/>
    <property type="match status" value="1"/>
</dbReference>
<dbReference type="InterPro" id="IPR002403">
    <property type="entry name" value="Cyt_P450_E_grp-IV"/>
</dbReference>
<dbReference type="AlphaFoldDB" id="A0A151GJ45"/>
<evidence type="ECO:0000313" key="11">
    <source>
        <dbReference type="Proteomes" id="UP000076580"/>
    </source>
</evidence>
<dbReference type="InterPro" id="IPR036396">
    <property type="entry name" value="Cyt_P450_sf"/>
</dbReference>
<dbReference type="GO" id="GO:0020037">
    <property type="term" value="F:heme binding"/>
    <property type="evidence" value="ECO:0007669"/>
    <property type="project" value="InterPro"/>
</dbReference>
<evidence type="ECO:0000256" key="8">
    <source>
        <dbReference type="RuleBase" id="RU000461"/>
    </source>
</evidence>
<evidence type="ECO:0000256" key="4">
    <source>
        <dbReference type="ARBA" id="ARBA00022723"/>
    </source>
</evidence>
<dbReference type="GO" id="GO:0004497">
    <property type="term" value="F:monooxygenase activity"/>
    <property type="evidence" value="ECO:0007669"/>
    <property type="project" value="UniProtKB-KW"/>
</dbReference>
<dbReference type="GeneID" id="63716749"/>
<dbReference type="EMBL" id="LAYC01000002">
    <property type="protein sequence ID" value="KYK57099.1"/>
    <property type="molecule type" value="Genomic_DNA"/>
</dbReference>
<keyword evidence="6 8" id="KW-0503">Monooxygenase</keyword>
<evidence type="ECO:0000256" key="3">
    <source>
        <dbReference type="ARBA" id="ARBA00022617"/>
    </source>
</evidence>
<evidence type="ECO:0000256" key="1">
    <source>
        <dbReference type="ARBA" id="ARBA00001971"/>
    </source>
</evidence>
<comment type="caution">
    <text evidence="10">The sequence shown here is derived from an EMBL/GenBank/DDBJ whole genome shotgun (WGS) entry which is preliminary data.</text>
</comment>
<accession>A0A151GJ45</accession>
<evidence type="ECO:0000256" key="5">
    <source>
        <dbReference type="ARBA" id="ARBA00023004"/>
    </source>
</evidence>
<dbReference type="InterPro" id="IPR017972">
    <property type="entry name" value="Cyt_P450_CS"/>
</dbReference>
<dbReference type="SUPFAM" id="SSF48264">
    <property type="entry name" value="Cytochrome P450"/>
    <property type="match status" value="1"/>
</dbReference>
<dbReference type="RefSeq" id="XP_040656451.1">
    <property type="nucleotide sequence ID" value="XM_040801418.1"/>
</dbReference>
<dbReference type="PROSITE" id="PS00086">
    <property type="entry name" value="CYTOCHROME_P450"/>
    <property type="match status" value="1"/>
</dbReference>
<dbReference type="PRINTS" id="PR00465">
    <property type="entry name" value="EP450IV"/>
</dbReference>
<feature type="binding site" description="axial binding residue" evidence="7">
    <location>
        <position position="447"/>
    </location>
    <ligand>
        <name>heme</name>
        <dbReference type="ChEBI" id="CHEBI:30413"/>
    </ligand>
    <ligandPart>
        <name>Fe</name>
        <dbReference type="ChEBI" id="CHEBI:18248"/>
    </ligandPart>
</feature>
<protein>
    <submittedName>
        <fullName evidence="10">Cytochrome P450 family protein</fullName>
    </submittedName>
</protein>
<keyword evidence="9" id="KW-0472">Membrane</keyword>
<comment type="cofactor">
    <cofactor evidence="1 7">
        <name>heme</name>
        <dbReference type="ChEBI" id="CHEBI:30413"/>
    </cofactor>
</comment>
<dbReference type="InParanoid" id="A0A151GJ45"/>
<evidence type="ECO:0000256" key="9">
    <source>
        <dbReference type="SAM" id="Phobius"/>
    </source>
</evidence>
<keyword evidence="9" id="KW-0812">Transmembrane</keyword>
<comment type="similarity">
    <text evidence="2 8">Belongs to the cytochrome P450 family.</text>
</comment>
<gene>
    <name evidence="10" type="ORF">DCS_04106</name>
</gene>
<dbReference type="Proteomes" id="UP000076580">
    <property type="component" value="Chromosome 02"/>
</dbReference>
<dbReference type="FunCoup" id="A0A151GJ45">
    <property type="interactions" value="1337"/>
</dbReference>
<keyword evidence="4 7" id="KW-0479">Metal-binding</keyword>
<dbReference type="Pfam" id="PF00067">
    <property type="entry name" value="p450"/>
    <property type="match status" value="1"/>
</dbReference>
<evidence type="ECO:0000313" key="10">
    <source>
        <dbReference type="EMBL" id="KYK57099.1"/>
    </source>
</evidence>
<evidence type="ECO:0000256" key="7">
    <source>
        <dbReference type="PIRSR" id="PIRSR602403-1"/>
    </source>
</evidence>